<dbReference type="EMBL" id="MKQP01000020">
    <property type="protein sequence ID" value="OMD31723.1"/>
    <property type="molecule type" value="Genomic_DNA"/>
</dbReference>
<protein>
    <submittedName>
        <fullName evidence="2">Uncharacterized protein</fullName>
    </submittedName>
</protein>
<sequence length="176" mass="19575">MKTNVYKKRWLWVLVIVVIALAGTVIGMLLTQTGLATFTSNAYGVSLKYPTEWVVDSADDEKGQGEDGFFQLSAMSGEGQSIDEVAEIIASHQLKPYGSNPQITDLTLEGLKEEEKAKLIMPSTDQGEEWNHQAALIIKYPEAVKIGDDVYYYFILQGDKEHVEEIGQTVRFTGKP</sequence>
<evidence type="ECO:0000256" key="1">
    <source>
        <dbReference type="SAM" id="Phobius"/>
    </source>
</evidence>
<organism evidence="2 3">
    <name type="scientific">Paenibacillus odorifer</name>
    <dbReference type="NCBI Taxonomy" id="189426"/>
    <lineage>
        <taxon>Bacteria</taxon>
        <taxon>Bacillati</taxon>
        <taxon>Bacillota</taxon>
        <taxon>Bacilli</taxon>
        <taxon>Bacillales</taxon>
        <taxon>Paenibacillaceae</taxon>
        <taxon>Paenibacillus</taxon>
    </lineage>
</organism>
<name>A0A1R0XA85_9BACL</name>
<keyword evidence="1" id="KW-0812">Transmembrane</keyword>
<dbReference type="Proteomes" id="UP000187465">
    <property type="component" value="Unassembled WGS sequence"/>
</dbReference>
<proteinExistence type="predicted"/>
<dbReference type="RefSeq" id="WP_036688987.1">
    <property type="nucleotide sequence ID" value="NZ_MKQP01000020.1"/>
</dbReference>
<comment type="caution">
    <text evidence="2">The sequence shown here is derived from an EMBL/GenBank/DDBJ whole genome shotgun (WGS) entry which is preliminary data.</text>
</comment>
<dbReference type="AlphaFoldDB" id="A0A1R0XA85"/>
<accession>A0A1R0XA85</accession>
<keyword evidence="1" id="KW-1133">Transmembrane helix</keyword>
<evidence type="ECO:0000313" key="2">
    <source>
        <dbReference type="EMBL" id="OMD31723.1"/>
    </source>
</evidence>
<gene>
    <name evidence="2" type="ORF">BJP51_18040</name>
</gene>
<feature type="transmembrane region" description="Helical" evidence="1">
    <location>
        <begin position="12"/>
        <end position="30"/>
    </location>
</feature>
<evidence type="ECO:0000313" key="3">
    <source>
        <dbReference type="Proteomes" id="UP000187465"/>
    </source>
</evidence>
<keyword evidence="1" id="KW-0472">Membrane</keyword>
<reference evidence="2 3" key="1">
    <citation type="submission" date="2016-10" db="EMBL/GenBank/DDBJ databases">
        <title>Paenibacillus species isolates.</title>
        <authorList>
            <person name="Beno S.M."/>
        </authorList>
    </citation>
    <scope>NUCLEOTIDE SEQUENCE [LARGE SCALE GENOMIC DNA]</scope>
    <source>
        <strain evidence="2 3">FSL H7-0604</strain>
    </source>
</reference>